<evidence type="ECO:0000313" key="1">
    <source>
        <dbReference type="EMBL" id="MED6138965.1"/>
    </source>
</evidence>
<keyword evidence="2" id="KW-1185">Reference proteome</keyword>
<organism evidence="1 2">
    <name type="scientific">Stylosanthes scabra</name>
    <dbReference type="NCBI Taxonomy" id="79078"/>
    <lineage>
        <taxon>Eukaryota</taxon>
        <taxon>Viridiplantae</taxon>
        <taxon>Streptophyta</taxon>
        <taxon>Embryophyta</taxon>
        <taxon>Tracheophyta</taxon>
        <taxon>Spermatophyta</taxon>
        <taxon>Magnoliopsida</taxon>
        <taxon>eudicotyledons</taxon>
        <taxon>Gunneridae</taxon>
        <taxon>Pentapetalae</taxon>
        <taxon>rosids</taxon>
        <taxon>fabids</taxon>
        <taxon>Fabales</taxon>
        <taxon>Fabaceae</taxon>
        <taxon>Papilionoideae</taxon>
        <taxon>50 kb inversion clade</taxon>
        <taxon>dalbergioids sensu lato</taxon>
        <taxon>Dalbergieae</taxon>
        <taxon>Pterocarpus clade</taxon>
        <taxon>Stylosanthes</taxon>
    </lineage>
</organism>
<proteinExistence type="predicted"/>
<sequence>MKKKRTYKPLPSDDSRLVRTAVVERRWNRRRQGLTVVTCEKKRADEDDDLHHGEWRRPNRPILGRFTDFLAVLSFSVSEINRAGDIAGSRFDWFDRSGLTVVTCEKERADEDNDLHYGEWRRVGFSFSGSWVQQVLYLRFNGG</sequence>
<comment type="caution">
    <text evidence="1">The sequence shown here is derived from an EMBL/GenBank/DDBJ whole genome shotgun (WGS) entry which is preliminary data.</text>
</comment>
<protein>
    <submittedName>
        <fullName evidence="1">Uncharacterized protein</fullName>
    </submittedName>
</protein>
<accession>A0ABU6SSD4</accession>
<dbReference type="EMBL" id="JASCZI010061540">
    <property type="protein sequence ID" value="MED6138965.1"/>
    <property type="molecule type" value="Genomic_DNA"/>
</dbReference>
<gene>
    <name evidence="1" type="ORF">PIB30_079404</name>
</gene>
<dbReference type="Proteomes" id="UP001341840">
    <property type="component" value="Unassembled WGS sequence"/>
</dbReference>
<name>A0ABU6SSD4_9FABA</name>
<reference evidence="1 2" key="1">
    <citation type="journal article" date="2023" name="Plants (Basel)">
        <title>Bridging the Gap: Combining Genomics and Transcriptomics Approaches to Understand Stylosanthes scabra, an Orphan Legume from the Brazilian Caatinga.</title>
        <authorList>
            <person name="Ferreira-Neto J.R.C."/>
            <person name="da Silva M.D."/>
            <person name="Binneck E."/>
            <person name="de Melo N.F."/>
            <person name="da Silva R.H."/>
            <person name="de Melo A.L.T.M."/>
            <person name="Pandolfi V."/>
            <person name="Bustamante F.O."/>
            <person name="Brasileiro-Vidal A.C."/>
            <person name="Benko-Iseppon A.M."/>
        </authorList>
    </citation>
    <scope>NUCLEOTIDE SEQUENCE [LARGE SCALE GENOMIC DNA]</scope>
    <source>
        <tissue evidence="1">Leaves</tissue>
    </source>
</reference>
<evidence type="ECO:0000313" key="2">
    <source>
        <dbReference type="Proteomes" id="UP001341840"/>
    </source>
</evidence>